<feature type="compositionally biased region" description="Low complexity" evidence="1">
    <location>
        <begin position="27"/>
        <end position="40"/>
    </location>
</feature>
<gene>
    <name evidence="3" type="ORF">OIU85_025527</name>
</gene>
<feature type="compositionally biased region" description="Polar residues" evidence="1">
    <location>
        <begin position="44"/>
        <end position="63"/>
    </location>
</feature>
<reference evidence="3" key="1">
    <citation type="submission" date="2022-11" db="EMBL/GenBank/DDBJ databases">
        <authorList>
            <person name="Hyden B.L."/>
            <person name="Feng K."/>
            <person name="Yates T."/>
            <person name="Jawdy S."/>
            <person name="Smart L.B."/>
            <person name="Muchero W."/>
        </authorList>
    </citation>
    <scope>NUCLEOTIDE SEQUENCE</scope>
    <source>
        <tissue evidence="3">Shoot tip</tissue>
    </source>
</reference>
<dbReference type="EMBL" id="JAPFFL010000007">
    <property type="protein sequence ID" value="KAJ6713912.1"/>
    <property type="molecule type" value="Genomic_DNA"/>
</dbReference>
<name>A0A9Q0TLH3_SALVM</name>
<feature type="domain" description="SAC3/GANP/THP3 conserved" evidence="2">
    <location>
        <begin position="111"/>
        <end position="380"/>
    </location>
</feature>
<comment type="caution">
    <text evidence="3">The sequence shown here is derived from an EMBL/GenBank/DDBJ whole genome shotgun (WGS) entry which is preliminary data.</text>
</comment>
<accession>A0A9Q0TLH3</accession>
<proteinExistence type="predicted"/>
<dbReference type="OrthoDB" id="264795at2759"/>
<dbReference type="Gene3D" id="1.25.40.990">
    <property type="match status" value="1"/>
</dbReference>
<organism evidence="3 4">
    <name type="scientific">Salix viminalis</name>
    <name type="common">Common osier</name>
    <name type="synonym">Basket willow</name>
    <dbReference type="NCBI Taxonomy" id="40686"/>
    <lineage>
        <taxon>Eukaryota</taxon>
        <taxon>Viridiplantae</taxon>
        <taxon>Streptophyta</taxon>
        <taxon>Embryophyta</taxon>
        <taxon>Tracheophyta</taxon>
        <taxon>Spermatophyta</taxon>
        <taxon>Magnoliopsida</taxon>
        <taxon>eudicotyledons</taxon>
        <taxon>Gunneridae</taxon>
        <taxon>Pentapetalae</taxon>
        <taxon>rosids</taxon>
        <taxon>fabids</taxon>
        <taxon>Malpighiales</taxon>
        <taxon>Salicaceae</taxon>
        <taxon>Saliceae</taxon>
        <taxon>Salix</taxon>
    </lineage>
</organism>
<evidence type="ECO:0000313" key="4">
    <source>
        <dbReference type="Proteomes" id="UP001151529"/>
    </source>
</evidence>
<dbReference type="GO" id="GO:0005737">
    <property type="term" value="C:cytoplasm"/>
    <property type="evidence" value="ECO:0007669"/>
    <property type="project" value="TreeGrafter"/>
</dbReference>
<reference evidence="3" key="2">
    <citation type="journal article" date="2023" name="Int. J. Mol. Sci.">
        <title>De Novo Assembly and Annotation of 11 Diverse Shrub Willow (Salix) Genomes Reveals Novel Gene Organization in Sex-Linked Regions.</title>
        <authorList>
            <person name="Hyden B."/>
            <person name="Feng K."/>
            <person name="Yates T.B."/>
            <person name="Jawdy S."/>
            <person name="Cereghino C."/>
            <person name="Smart L.B."/>
            <person name="Muchero W."/>
        </authorList>
    </citation>
    <scope>NUCLEOTIDE SEQUENCE [LARGE SCALE GENOMIC DNA]</scope>
    <source>
        <tissue evidence="3">Shoot tip</tissue>
    </source>
</reference>
<dbReference type="InterPro" id="IPR045107">
    <property type="entry name" value="SAC3/GANP/THP3"/>
</dbReference>
<evidence type="ECO:0000313" key="3">
    <source>
        <dbReference type="EMBL" id="KAJ6713912.1"/>
    </source>
</evidence>
<evidence type="ECO:0000259" key="2">
    <source>
        <dbReference type="Pfam" id="PF03399"/>
    </source>
</evidence>
<evidence type="ECO:0000256" key="1">
    <source>
        <dbReference type="SAM" id="MobiDB-lite"/>
    </source>
</evidence>
<dbReference type="GO" id="GO:0070390">
    <property type="term" value="C:transcription export complex 2"/>
    <property type="evidence" value="ECO:0007669"/>
    <property type="project" value="TreeGrafter"/>
</dbReference>
<dbReference type="Proteomes" id="UP001151529">
    <property type="component" value="Chromosome 1"/>
</dbReference>
<keyword evidence="4" id="KW-1185">Reference proteome</keyword>
<feature type="compositionally biased region" description="Basic and acidic residues" evidence="1">
    <location>
        <begin position="1"/>
        <end position="19"/>
    </location>
</feature>
<dbReference type="PANTHER" id="PTHR12436">
    <property type="entry name" value="80 KDA MCM3-ASSOCIATED PROTEIN"/>
    <property type="match status" value="1"/>
</dbReference>
<dbReference type="AlphaFoldDB" id="A0A9Q0TLH3"/>
<dbReference type="GO" id="GO:0006406">
    <property type="term" value="P:mRNA export from nucleus"/>
    <property type="evidence" value="ECO:0007669"/>
    <property type="project" value="TreeGrafter"/>
</dbReference>
<sequence length="417" mass="47919">MESERRSGEVREQTMERSHQNRRGRGNHSSFSSSSQSTRTRNTKVSNFNESSSATNYATNNRSNAHDVPQWKPSRGNTSSSNTQKEKIKTDEDKEEDSSDFPRLIGTCPSMCPESERSQRERLQDLAVFERLHGNPRKTSPALAVKKFCRTISAKHMQASDVRPLPVLEDTLAYLLNLLDSTDHPFEVVHDFIFDRTRSIRQDLSMQNIVDDKSIYMYEKMVKFHVISHLKLQRCGSSPNISSVHYLNMEQLTKALTSLYNLYDANRDSTNPWGSHFLCGFVVCLIQLSSQKKCVLPRSVLRFYQMGNYVRFFSTISAEASYLQYCILELYMSKVRALSLSYINNAGYKLHPYPLVHLSKLLKMKESDLEVLCNACGLETCADEMENKLLPTKQTTFCCPKEGFQSYNFMGLEQFER</sequence>
<feature type="region of interest" description="Disordered" evidence="1">
    <location>
        <begin position="1"/>
        <end position="116"/>
    </location>
</feature>
<protein>
    <submittedName>
        <fullName evidence="3">GERMINAL-CENTER ASSOCIATED NUCLEAR PROTEIN</fullName>
    </submittedName>
</protein>
<dbReference type="InterPro" id="IPR005062">
    <property type="entry name" value="SAC3/GANP/THP3_conserved"/>
</dbReference>
<dbReference type="Pfam" id="PF03399">
    <property type="entry name" value="SAC3_GANP"/>
    <property type="match status" value="1"/>
</dbReference>
<dbReference type="PANTHER" id="PTHR12436:SF3">
    <property type="entry name" value="GERMINAL-CENTER ASSOCIATED NUCLEAR PROTEIN"/>
    <property type="match status" value="1"/>
</dbReference>